<dbReference type="Proteomes" id="UP001269968">
    <property type="component" value="Unassembled WGS sequence"/>
</dbReference>
<comment type="caution">
    <text evidence="2">The sequence shown here is derived from an EMBL/GenBank/DDBJ whole genome shotgun (WGS) entry which is preliminary data.</text>
</comment>
<proteinExistence type="predicted"/>
<dbReference type="AlphaFoldDB" id="A0AAW9H531"/>
<accession>A0AAW9H531</accession>
<gene>
    <name evidence="2" type="ORF">SOV92_00905</name>
    <name evidence="3" type="ORF">SOV92_14705</name>
</gene>
<organism evidence="2 4">
    <name type="scientific">Pectobacterium brasiliense</name>
    <dbReference type="NCBI Taxonomy" id="180957"/>
    <lineage>
        <taxon>Bacteria</taxon>
        <taxon>Pseudomonadati</taxon>
        <taxon>Pseudomonadota</taxon>
        <taxon>Gammaproteobacteria</taxon>
        <taxon>Enterobacterales</taxon>
        <taxon>Pectobacteriaceae</taxon>
        <taxon>Pectobacterium</taxon>
    </lineage>
</organism>
<dbReference type="Gene3D" id="1.10.260.40">
    <property type="entry name" value="lambda repressor-like DNA-binding domains"/>
    <property type="match status" value="1"/>
</dbReference>
<dbReference type="SUPFAM" id="SSF47413">
    <property type="entry name" value="lambda repressor-like DNA-binding domains"/>
    <property type="match status" value="1"/>
</dbReference>
<name>A0AAW9H531_9GAMM</name>
<dbReference type="InterPro" id="IPR013430">
    <property type="entry name" value="Toxin_antidote_HigA"/>
</dbReference>
<sequence>MHNPSHPADVLQEYLGHNSATEAAKQLNLPQDIVEKLLSGDMKITPDIAAQLEMALHVSAEMWLGIQSQYDAWSASQGL</sequence>
<dbReference type="GO" id="GO:0003677">
    <property type="term" value="F:DNA binding"/>
    <property type="evidence" value="ECO:0007669"/>
    <property type="project" value="UniProtKB-KW"/>
</dbReference>
<reference evidence="2" key="1">
    <citation type="submission" date="2023-11" db="EMBL/GenBank/DDBJ databases">
        <title>Comparative genomics revealed phylogeny of phytopathogenic Pectobacterium aroidearum based on whole-genome sequencing and function of putative horizontal acquire islands in P. aroidearum PccS1.</title>
        <authorList>
            <person name="Fan J."/>
            <person name="Yang L."/>
        </authorList>
    </citation>
    <scope>NUCLEOTIDE SEQUENCE</scope>
    <source>
        <strain evidence="2">NJAU140</strain>
    </source>
</reference>
<evidence type="ECO:0000256" key="1">
    <source>
        <dbReference type="ARBA" id="ARBA00023125"/>
    </source>
</evidence>
<dbReference type="NCBIfam" id="TIGR02607">
    <property type="entry name" value="antidote_HigA"/>
    <property type="match status" value="1"/>
</dbReference>
<keyword evidence="1" id="KW-0238">DNA-binding</keyword>
<dbReference type="InterPro" id="IPR010982">
    <property type="entry name" value="Lambda_DNA-bd_dom_sf"/>
</dbReference>
<evidence type="ECO:0000313" key="4">
    <source>
        <dbReference type="Proteomes" id="UP001269968"/>
    </source>
</evidence>
<dbReference type="EMBL" id="JAXHOZ010000007">
    <property type="protein sequence ID" value="MDY4376407.1"/>
    <property type="molecule type" value="Genomic_DNA"/>
</dbReference>
<dbReference type="EMBL" id="JAXHOZ010000058">
    <property type="protein sequence ID" value="MDY4379063.1"/>
    <property type="molecule type" value="Genomic_DNA"/>
</dbReference>
<evidence type="ECO:0000313" key="2">
    <source>
        <dbReference type="EMBL" id="MDY4376407.1"/>
    </source>
</evidence>
<dbReference type="RefSeq" id="WP_320713582.1">
    <property type="nucleotide sequence ID" value="NZ_JAXHOZ010000007.1"/>
</dbReference>
<evidence type="ECO:0000313" key="3">
    <source>
        <dbReference type="EMBL" id="MDY4379063.1"/>
    </source>
</evidence>
<dbReference type="PANTHER" id="PTHR36924:SF1">
    <property type="entry name" value="ANTITOXIN HIGA-1"/>
    <property type="match status" value="1"/>
</dbReference>
<protein>
    <submittedName>
        <fullName evidence="2">HigA family addiction module antitoxin</fullName>
    </submittedName>
</protein>
<dbReference type="PANTHER" id="PTHR36924">
    <property type="entry name" value="ANTITOXIN HIGA-1"/>
    <property type="match status" value="1"/>
</dbReference>